<organism evidence="1 2">
    <name type="scientific">Pseudomonas japonica</name>
    <dbReference type="NCBI Taxonomy" id="256466"/>
    <lineage>
        <taxon>Bacteria</taxon>
        <taxon>Pseudomonadati</taxon>
        <taxon>Pseudomonadota</taxon>
        <taxon>Gammaproteobacteria</taxon>
        <taxon>Pseudomonadales</taxon>
        <taxon>Pseudomonadaceae</taxon>
        <taxon>Pseudomonas</taxon>
    </lineage>
</organism>
<reference evidence="2" key="1">
    <citation type="submission" date="2017-06" db="EMBL/GenBank/DDBJ databases">
        <authorList>
            <person name="Varghese N."/>
            <person name="Submissions S."/>
        </authorList>
    </citation>
    <scope>NUCLEOTIDE SEQUENCE [LARGE SCALE GENOMIC DNA]</scope>
    <source>
        <strain evidence="2">DSM 22348</strain>
    </source>
</reference>
<keyword evidence="2" id="KW-1185">Reference proteome</keyword>
<dbReference type="RefSeq" id="WP_042126158.1">
    <property type="nucleotide sequence ID" value="NZ_FZOL01000017.1"/>
</dbReference>
<name>A0A239HZ14_9PSED</name>
<gene>
    <name evidence="1" type="ORF">SAMN05444352_1179</name>
</gene>
<dbReference type="STRING" id="1215104.GCA_000730585_02279"/>
<dbReference type="OrthoDB" id="6888511at2"/>
<protein>
    <submittedName>
        <fullName evidence="1">Uncharacterized protein</fullName>
    </submittedName>
</protein>
<dbReference type="AlphaFoldDB" id="A0A239HZ14"/>
<accession>A0A239HZ14</accession>
<sequence length="492" mass="55574">MNDLSSVAESPSTRNGALFDLTAHQRNLLLLRPILRLDINKMTYSGEDDSPVLDGLDTNYLCLAALFFMMEGAAINQGYTLTEVRDHVMGIAGSMRTVLSDSARLRVAEIVLDTLGNASNKYAAHQESFFHAPTGETRHVNFKLIRLEQDHEDVIRYTPTEDGYVVLMGMLDLEIQDYQVLIEKMLVHLIENGRFEQALELANRARVLSIEHRQMIRDLIRQAHRAPGTVNWRSDISPRLGEARLHVKERQLVDHHMMESLAVKIRDLDNPNAIAPLAKLNRQLQNANAQRMHLLNDIGGAGEQFLAGQTFGFRARRRSGIPDIDHQLLPGLMEKPAVEIVGLADDLLLSFYPAVPPRVFDLSSLFEALLERRATYVFDGEDEETGGEITEFSEIPNPYSDALIAKILDWLDAKMHSGETWQLAQLIDLAESEGMTFTERKALSYELYRAYADSESRYPHLHAVVEGEFETSVVSGDNLRYDTREEASDEQQ</sequence>
<proteinExistence type="predicted"/>
<evidence type="ECO:0000313" key="2">
    <source>
        <dbReference type="Proteomes" id="UP000198407"/>
    </source>
</evidence>
<evidence type="ECO:0000313" key="1">
    <source>
        <dbReference type="EMBL" id="SNS86348.1"/>
    </source>
</evidence>
<dbReference type="Proteomes" id="UP000198407">
    <property type="component" value="Unassembled WGS sequence"/>
</dbReference>
<dbReference type="EMBL" id="FZOL01000017">
    <property type="protein sequence ID" value="SNS86348.1"/>
    <property type="molecule type" value="Genomic_DNA"/>
</dbReference>